<dbReference type="Proteomes" id="UP000588647">
    <property type="component" value="Unassembled WGS sequence"/>
</dbReference>
<keyword evidence="2" id="KW-1133">Transmembrane helix</keyword>
<dbReference type="Pfam" id="PF03713">
    <property type="entry name" value="DUF305"/>
    <property type="match status" value="1"/>
</dbReference>
<feature type="domain" description="DUF305" evidence="3">
    <location>
        <begin position="420"/>
        <end position="494"/>
    </location>
</feature>
<dbReference type="AlphaFoldDB" id="A0A7W6HDF9"/>
<evidence type="ECO:0000256" key="1">
    <source>
        <dbReference type="SAM" id="MobiDB-lite"/>
    </source>
</evidence>
<evidence type="ECO:0000313" key="4">
    <source>
        <dbReference type="EMBL" id="MBB4003205.1"/>
    </source>
</evidence>
<feature type="transmembrane region" description="Helical" evidence="2">
    <location>
        <begin position="179"/>
        <end position="198"/>
    </location>
</feature>
<feature type="transmembrane region" description="Helical" evidence="2">
    <location>
        <begin position="254"/>
        <end position="272"/>
    </location>
</feature>
<feature type="transmembrane region" description="Helical" evidence="2">
    <location>
        <begin position="65"/>
        <end position="84"/>
    </location>
</feature>
<gene>
    <name evidence="4" type="ORF">GGR03_002286</name>
</gene>
<dbReference type="InterPro" id="IPR012347">
    <property type="entry name" value="Ferritin-like"/>
</dbReference>
<accession>A0A7W6HDF9</accession>
<feature type="region of interest" description="Disordered" evidence="1">
    <location>
        <begin position="370"/>
        <end position="418"/>
    </location>
</feature>
<comment type="caution">
    <text evidence="4">The sequence shown here is derived from an EMBL/GenBank/DDBJ whole genome shotgun (WGS) entry which is preliminary data.</text>
</comment>
<feature type="transmembrane region" description="Helical" evidence="2">
    <location>
        <begin position="111"/>
        <end position="132"/>
    </location>
</feature>
<evidence type="ECO:0000256" key="2">
    <source>
        <dbReference type="SAM" id="Phobius"/>
    </source>
</evidence>
<evidence type="ECO:0000313" key="5">
    <source>
        <dbReference type="Proteomes" id="UP000588647"/>
    </source>
</evidence>
<dbReference type="RefSeq" id="WP_252920219.1">
    <property type="nucleotide sequence ID" value="NZ_JAAAMM010000003.1"/>
</dbReference>
<name>A0A7W6HDF9_9HYPH</name>
<feature type="transmembrane region" description="Helical" evidence="2">
    <location>
        <begin position="331"/>
        <end position="352"/>
    </location>
</feature>
<keyword evidence="5" id="KW-1185">Reference proteome</keyword>
<dbReference type="Gene3D" id="1.20.1260.10">
    <property type="match status" value="1"/>
</dbReference>
<organism evidence="4 5">
    <name type="scientific">Aurantimonas endophytica</name>
    <dbReference type="NCBI Taxonomy" id="1522175"/>
    <lineage>
        <taxon>Bacteria</taxon>
        <taxon>Pseudomonadati</taxon>
        <taxon>Pseudomonadota</taxon>
        <taxon>Alphaproteobacteria</taxon>
        <taxon>Hyphomicrobiales</taxon>
        <taxon>Aurantimonadaceae</taxon>
        <taxon>Aurantimonas</taxon>
    </lineage>
</organism>
<keyword evidence="2" id="KW-0812">Transmembrane</keyword>
<feature type="transmembrane region" description="Helical" evidence="2">
    <location>
        <begin position="301"/>
        <end position="319"/>
    </location>
</feature>
<dbReference type="InterPro" id="IPR005183">
    <property type="entry name" value="DUF305_CopM-like"/>
</dbReference>
<feature type="transmembrane region" description="Helical" evidence="2">
    <location>
        <begin position="144"/>
        <end position="173"/>
    </location>
</feature>
<dbReference type="EMBL" id="JACIEM010000003">
    <property type="protein sequence ID" value="MBB4003205.1"/>
    <property type="molecule type" value="Genomic_DNA"/>
</dbReference>
<protein>
    <recommendedName>
        <fullName evidence="3">DUF305 domain-containing protein</fullName>
    </recommendedName>
</protein>
<evidence type="ECO:0000259" key="3">
    <source>
        <dbReference type="Pfam" id="PF03713"/>
    </source>
</evidence>
<dbReference type="PANTHER" id="PTHR36933">
    <property type="entry name" value="SLL0788 PROTEIN"/>
    <property type="match status" value="1"/>
</dbReference>
<dbReference type="PANTHER" id="PTHR36933:SF1">
    <property type="entry name" value="SLL0788 PROTEIN"/>
    <property type="match status" value="1"/>
</dbReference>
<sequence>MSDAAHERDNDEQPECPSEGLACHARAHHGCARTDPIECEAHVKWFAPYIVGAPPAPIGTTLTNVWFWLAFVLVLFFFVATRAVERAPVGERVLTGMDKLSDSLWRRLDDFVRVVIAAFFVAIFAVGGVYLTPDLKTPNEWVSWLQLLIAAGIFSRRTMPFSAAGIILLWVLALTDYDIFHLLDYLALGVAVAAYLVLEASRKPEWRKHRFEVLRWGVAIALMWSSLEKFAYPDWFYPLVEEKPFLTFGLPRDVFVPMAGVAEFTMGFGLLWTPLVRRLSAITLFVIFNAAVYPFGRIDLVGHALIMAIIVAIAADHTREVHFLPAFKRRLTGVPAGLAAALVIFVTSYWGIHLAIYGAGGSVGTQAEEMTTHSFSPEHPHGPRADGGIGAPPEGPPGVRGAVHSGPTAPAASASRDVSAAYEETMAKMHPPMTEGMAHPDPDVAFVLGMIPHHQGAIDMAGVQLRYGTDPANRQLAAEIIEHQKMEIARMRAWPMQHGVAAPE</sequence>
<reference evidence="4 5" key="1">
    <citation type="submission" date="2020-08" db="EMBL/GenBank/DDBJ databases">
        <title>Genomic Encyclopedia of Type Strains, Phase IV (KMG-IV): sequencing the most valuable type-strain genomes for metagenomic binning, comparative biology and taxonomic classification.</title>
        <authorList>
            <person name="Goeker M."/>
        </authorList>
    </citation>
    <scope>NUCLEOTIDE SEQUENCE [LARGE SCALE GENOMIC DNA]</scope>
    <source>
        <strain evidence="4 5">DSM 103570</strain>
    </source>
</reference>
<keyword evidence="2" id="KW-0472">Membrane</keyword>
<proteinExistence type="predicted"/>